<sequence>MTNSKLDKPIVGGLLLAAGASSRLGQSKQLVEFDHQPLLRRTLKTLLHSHLNHTMTVLGARAHEHLAVIEHMATDTCINEDWEKGMGYSLKFGMLRLLEAQPALDGVLIAVCDQPFLTTAHIDGLLDQFAHSRHSIVASEYKGIQGVPAIFPQAHFGELMSIGDEAGARKVMAAHADQVILQHLEKGEVDLDTPEDLKHLRQKD</sequence>
<dbReference type="Pfam" id="PF12804">
    <property type="entry name" value="NTP_transf_3"/>
    <property type="match status" value="1"/>
</dbReference>
<keyword evidence="2" id="KW-0808">Transferase</keyword>
<dbReference type="InterPro" id="IPR029044">
    <property type="entry name" value="Nucleotide-diphossugar_trans"/>
</dbReference>
<dbReference type="Proteomes" id="UP001610063">
    <property type="component" value="Unassembled WGS sequence"/>
</dbReference>
<dbReference type="EMBL" id="JBIPKE010000015">
    <property type="protein sequence ID" value="MFH6983506.1"/>
    <property type="molecule type" value="Genomic_DNA"/>
</dbReference>
<evidence type="ECO:0000313" key="2">
    <source>
        <dbReference type="EMBL" id="MFH6983506.1"/>
    </source>
</evidence>
<accession>A0ABW7N7B6</accession>
<dbReference type="RefSeq" id="WP_395417067.1">
    <property type="nucleotide sequence ID" value="NZ_JBIPKE010000015.1"/>
</dbReference>
<evidence type="ECO:0000313" key="3">
    <source>
        <dbReference type="Proteomes" id="UP001610063"/>
    </source>
</evidence>
<dbReference type="PANTHER" id="PTHR43777">
    <property type="entry name" value="MOLYBDENUM COFACTOR CYTIDYLYLTRANSFERASE"/>
    <property type="match status" value="1"/>
</dbReference>
<proteinExistence type="predicted"/>
<dbReference type="PANTHER" id="PTHR43777:SF1">
    <property type="entry name" value="MOLYBDENUM COFACTOR CYTIDYLYLTRANSFERASE"/>
    <property type="match status" value="1"/>
</dbReference>
<name>A0ABW7N7B6_9BACT</name>
<feature type="domain" description="MobA-like NTP transferase" evidence="1">
    <location>
        <begin position="13"/>
        <end position="177"/>
    </location>
</feature>
<dbReference type="SUPFAM" id="SSF53448">
    <property type="entry name" value="Nucleotide-diphospho-sugar transferases"/>
    <property type="match status" value="1"/>
</dbReference>
<keyword evidence="3" id="KW-1185">Reference proteome</keyword>
<gene>
    <name evidence="2" type="ORF">ACHKAR_08660</name>
</gene>
<dbReference type="Gene3D" id="3.90.550.10">
    <property type="entry name" value="Spore Coat Polysaccharide Biosynthesis Protein SpsA, Chain A"/>
    <property type="match status" value="1"/>
</dbReference>
<dbReference type="CDD" id="cd04182">
    <property type="entry name" value="GT_2_like_f"/>
    <property type="match status" value="1"/>
</dbReference>
<dbReference type="GO" id="GO:0016740">
    <property type="term" value="F:transferase activity"/>
    <property type="evidence" value="ECO:0007669"/>
    <property type="project" value="UniProtKB-KW"/>
</dbReference>
<evidence type="ECO:0000259" key="1">
    <source>
        <dbReference type="Pfam" id="PF12804"/>
    </source>
</evidence>
<protein>
    <submittedName>
        <fullName evidence="2">NTP transferase domain-containing protein</fullName>
    </submittedName>
</protein>
<comment type="caution">
    <text evidence="2">The sequence shown here is derived from an EMBL/GenBank/DDBJ whole genome shotgun (WGS) entry which is preliminary data.</text>
</comment>
<organism evidence="2 3">
    <name type="scientific">Marinoscillum luteum</name>
    <dbReference type="NCBI Taxonomy" id="861051"/>
    <lineage>
        <taxon>Bacteria</taxon>
        <taxon>Pseudomonadati</taxon>
        <taxon>Bacteroidota</taxon>
        <taxon>Cytophagia</taxon>
        <taxon>Cytophagales</taxon>
        <taxon>Reichenbachiellaceae</taxon>
        <taxon>Marinoscillum</taxon>
    </lineage>
</organism>
<reference evidence="2 3" key="1">
    <citation type="journal article" date="2013" name="Int. J. Syst. Evol. Microbiol.">
        <title>Marinoscillum luteum sp. nov., isolated from marine sediment.</title>
        <authorList>
            <person name="Cha I.T."/>
            <person name="Park S.J."/>
            <person name="Kim S.J."/>
            <person name="Kim J.G."/>
            <person name="Jung M.Y."/>
            <person name="Shin K.S."/>
            <person name="Kwon K.K."/>
            <person name="Yang S.H."/>
            <person name="Seo Y.S."/>
            <person name="Rhee S.K."/>
        </authorList>
    </citation>
    <scope>NUCLEOTIDE SEQUENCE [LARGE SCALE GENOMIC DNA]</scope>
    <source>
        <strain evidence="2 3">KCTC 23939</strain>
    </source>
</reference>
<dbReference type="InterPro" id="IPR025877">
    <property type="entry name" value="MobA-like_NTP_Trfase"/>
</dbReference>